<evidence type="ECO:0000313" key="2">
    <source>
        <dbReference type="Proteomes" id="UP000245626"/>
    </source>
</evidence>
<dbReference type="EMBL" id="KZ819731">
    <property type="protein sequence ID" value="PWN53323.1"/>
    <property type="molecule type" value="Genomic_DNA"/>
</dbReference>
<keyword evidence="2" id="KW-1185">Reference proteome</keyword>
<proteinExistence type="predicted"/>
<dbReference type="Proteomes" id="UP000245626">
    <property type="component" value="Unassembled WGS sequence"/>
</dbReference>
<evidence type="ECO:0000313" key="1">
    <source>
        <dbReference type="EMBL" id="PWN53323.1"/>
    </source>
</evidence>
<accession>A0ACD0P5C3</accession>
<protein>
    <submittedName>
        <fullName evidence="1">Uncharacterized protein</fullName>
    </submittedName>
</protein>
<gene>
    <name evidence="1" type="ORF">IE53DRAFT_186438</name>
</gene>
<name>A0ACD0P5C3_9BASI</name>
<organism evidence="1 2">
    <name type="scientific">Violaceomyces palustris</name>
    <dbReference type="NCBI Taxonomy" id="1673888"/>
    <lineage>
        <taxon>Eukaryota</taxon>
        <taxon>Fungi</taxon>
        <taxon>Dikarya</taxon>
        <taxon>Basidiomycota</taxon>
        <taxon>Ustilaginomycotina</taxon>
        <taxon>Ustilaginomycetes</taxon>
        <taxon>Violaceomycetales</taxon>
        <taxon>Violaceomycetaceae</taxon>
        <taxon>Violaceomyces</taxon>
    </lineage>
</organism>
<sequence length="817" mass="91799">MSIPPQLPQLADPAEIPLDSLRAPRMHHMERSDSSQSSIGGPPPTHHVHPHAMNDPNFYEGLDPGNQGGYEHHHRAHDSRESSSGSGSSGHNKGWGQYDTLVNREKTDTQNILDDEKFESPRAPFAQEARMAGGHSRATSIASSADDSDDFDWDTSDDDEDDEDADPHNRKIRARRGRRLYLSCLRLARPVRILLFAIVGTAICLTPFIVTLAAFKDNAARPEIEVWSIWIAIIWAAGCGTFLIIDWIPPLAIKLAIAFYGKAPEIFKTYVEAFMATSFWIKLALCVTWAWISLGGVLAIQYSGPRVRPAYFRWVILVLKALFASMIILLVEKVALQMVAINFHKTSVKDRLEANQKALRALDKLHESKYLQDRSKQGKRGTGAFSAFHNIRSRPTTPGADRGLGHGSKASRDGLGGYFPPAETAPSVGEDGEKKHHQHPSLHLHKHSHDGIPTDRDRQRAAKKANLAAQLSDALAMATMKGSKLYKGNQLGSQRSARKLAKMLFTNLSDNKQTLVAEDFVPYFKSDEEAKEAFGFFDADKNGDISKEEMREAVQRIYRERRALSTSLKDMSSAISKLDMVFLFLGLIVVVFIWLLIFNGDSTVANIVPLSTFVVGFSFIFGNTAKNIFESMIFIFATHPYDVGDLVCIDDDWMFVKEFGLLSTTFRTTTNQEIVSPNALLASSKYIYNSRRSGSQWEVVYITVGFDTSIKKIDQLRARLRAYVKENDRDWGGGLDVNYVEITQQNAVQLVIAFEHKGNWQAWGLRWERRTKMMRMIKNVCEDLNMTYELPPQPVTFSPRSGAPPFRSLQKRTDNRI</sequence>
<reference evidence="1 2" key="1">
    <citation type="journal article" date="2018" name="Mol. Biol. Evol.">
        <title>Broad Genomic Sampling Reveals a Smut Pathogenic Ancestry of the Fungal Clade Ustilaginomycotina.</title>
        <authorList>
            <person name="Kijpornyongpan T."/>
            <person name="Mondo S.J."/>
            <person name="Barry K."/>
            <person name="Sandor L."/>
            <person name="Lee J."/>
            <person name="Lipzen A."/>
            <person name="Pangilinan J."/>
            <person name="LaButti K."/>
            <person name="Hainaut M."/>
            <person name="Henrissat B."/>
            <person name="Grigoriev I.V."/>
            <person name="Spatafora J.W."/>
            <person name="Aime M.C."/>
        </authorList>
    </citation>
    <scope>NUCLEOTIDE SEQUENCE [LARGE SCALE GENOMIC DNA]</scope>
    <source>
        <strain evidence="1 2">SA 807</strain>
    </source>
</reference>